<comment type="cofactor">
    <cofactor evidence="1">
        <name>Mg(2+)</name>
        <dbReference type="ChEBI" id="CHEBI:18420"/>
    </cofactor>
</comment>
<dbReference type="InterPro" id="IPR052038">
    <property type="entry name" value="Type-VII_TA_antitoxin"/>
</dbReference>
<name>A0A2W7IFN2_9PROT</name>
<evidence type="ECO:0000259" key="10">
    <source>
        <dbReference type="Pfam" id="PF01909"/>
    </source>
</evidence>
<dbReference type="GO" id="GO:0005524">
    <property type="term" value="F:ATP binding"/>
    <property type="evidence" value="ECO:0007669"/>
    <property type="project" value="UniProtKB-KW"/>
</dbReference>
<keyword evidence="5" id="KW-0479">Metal-binding</keyword>
<evidence type="ECO:0000256" key="1">
    <source>
        <dbReference type="ARBA" id="ARBA00001946"/>
    </source>
</evidence>
<comment type="caution">
    <text evidence="11">The sequence shown here is derived from an EMBL/GenBank/DDBJ whole genome shotgun (WGS) entry which is preliminary data.</text>
</comment>
<reference evidence="11 12" key="1">
    <citation type="submission" date="2018-06" db="EMBL/GenBank/DDBJ databases">
        <title>Genomic Encyclopedia of Archaeal and Bacterial Type Strains, Phase II (KMG-II): from individual species to whole genera.</title>
        <authorList>
            <person name="Goeker M."/>
        </authorList>
    </citation>
    <scope>NUCLEOTIDE SEQUENCE [LARGE SCALE GENOMIC DNA]</scope>
    <source>
        <strain evidence="11 12">DSM 24525</strain>
    </source>
</reference>
<keyword evidence="7" id="KW-0067">ATP-binding</keyword>
<sequence>MDAQTILAILRSHQAELTEAGVIHAGLFGSAARGESGPGSDIDIDILVEFAPGQPADVFAYAGLKAQVAALLPGRVDVIDRDAMRPAVRSRVLRDLQSAF</sequence>
<keyword evidence="2" id="KW-1277">Toxin-antitoxin system</keyword>
<evidence type="ECO:0000256" key="4">
    <source>
        <dbReference type="ARBA" id="ARBA00022695"/>
    </source>
</evidence>
<evidence type="ECO:0000256" key="9">
    <source>
        <dbReference type="ARBA" id="ARBA00038276"/>
    </source>
</evidence>
<dbReference type="GO" id="GO:0046872">
    <property type="term" value="F:metal ion binding"/>
    <property type="evidence" value="ECO:0007669"/>
    <property type="project" value="UniProtKB-KW"/>
</dbReference>
<dbReference type="InterPro" id="IPR043519">
    <property type="entry name" value="NT_sf"/>
</dbReference>
<dbReference type="EMBL" id="QKYU01000011">
    <property type="protein sequence ID" value="PZW45718.1"/>
    <property type="molecule type" value="Genomic_DNA"/>
</dbReference>
<proteinExistence type="inferred from homology"/>
<keyword evidence="8" id="KW-0460">Magnesium</keyword>
<feature type="domain" description="Polymerase nucleotidyl transferase" evidence="10">
    <location>
        <begin position="22"/>
        <end position="95"/>
    </location>
</feature>
<dbReference type="RefSeq" id="WP_158537213.1">
    <property type="nucleotide sequence ID" value="NZ_QKYU01000011.1"/>
</dbReference>
<dbReference type="SUPFAM" id="SSF81301">
    <property type="entry name" value="Nucleotidyltransferase"/>
    <property type="match status" value="1"/>
</dbReference>
<dbReference type="Proteomes" id="UP000249688">
    <property type="component" value="Unassembled WGS sequence"/>
</dbReference>
<organism evidence="11 12">
    <name type="scientific">Humitalea rosea</name>
    <dbReference type="NCBI Taxonomy" id="990373"/>
    <lineage>
        <taxon>Bacteria</taxon>
        <taxon>Pseudomonadati</taxon>
        <taxon>Pseudomonadota</taxon>
        <taxon>Alphaproteobacteria</taxon>
        <taxon>Acetobacterales</taxon>
        <taxon>Roseomonadaceae</taxon>
        <taxon>Humitalea</taxon>
    </lineage>
</organism>
<evidence type="ECO:0000256" key="8">
    <source>
        <dbReference type="ARBA" id="ARBA00022842"/>
    </source>
</evidence>
<protein>
    <recommendedName>
        <fullName evidence="10">Polymerase nucleotidyl transferase domain-containing protein</fullName>
    </recommendedName>
</protein>
<dbReference type="Gene3D" id="3.30.460.10">
    <property type="entry name" value="Beta Polymerase, domain 2"/>
    <property type="match status" value="1"/>
</dbReference>
<evidence type="ECO:0000256" key="7">
    <source>
        <dbReference type="ARBA" id="ARBA00022840"/>
    </source>
</evidence>
<keyword evidence="4" id="KW-0548">Nucleotidyltransferase</keyword>
<comment type="similarity">
    <text evidence="9">Belongs to the MntA antitoxin family.</text>
</comment>
<dbReference type="GO" id="GO:0016779">
    <property type="term" value="F:nucleotidyltransferase activity"/>
    <property type="evidence" value="ECO:0007669"/>
    <property type="project" value="UniProtKB-KW"/>
</dbReference>
<keyword evidence="12" id="KW-1185">Reference proteome</keyword>
<gene>
    <name evidence="11" type="ORF">C8P66_111134</name>
</gene>
<dbReference type="Pfam" id="PF01909">
    <property type="entry name" value="NTP_transf_2"/>
    <property type="match status" value="1"/>
</dbReference>
<evidence type="ECO:0000313" key="12">
    <source>
        <dbReference type="Proteomes" id="UP000249688"/>
    </source>
</evidence>
<evidence type="ECO:0000256" key="2">
    <source>
        <dbReference type="ARBA" id="ARBA00022649"/>
    </source>
</evidence>
<dbReference type="CDD" id="cd05403">
    <property type="entry name" value="NT_KNTase_like"/>
    <property type="match status" value="1"/>
</dbReference>
<dbReference type="OrthoDB" id="559450at2"/>
<evidence type="ECO:0000256" key="3">
    <source>
        <dbReference type="ARBA" id="ARBA00022679"/>
    </source>
</evidence>
<keyword evidence="6" id="KW-0547">Nucleotide-binding</keyword>
<keyword evidence="3" id="KW-0808">Transferase</keyword>
<dbReference type="PANTHER" id="PTHR33571">
    <property type="entry name" value="SSL8005 PROTEIN"/>
    <property type="match status" value="1"/>
</dbReference>
<dbReference type="InterPro" id="IPR002934">
    <property type="entry name" value="Polymerase_NTP_transf_dom"/>
</dbReference>
<evidence type="ECO:0000313" key="11">
    <source>
        <dbReference type="EMBL" id="PZW45718.1"/>
    </source>
</evidence>
<dbReference type="AlphaFoldDB" id="A0A2W7IFN2"/>
<evidence type="ECO:0000256" key="6">
    <source>
        <dbReference type="ARBA" id="ARBA00022741"/>
    </source>
</evidence>
<dbReference type="PANTHER" id="PTHR33571:SF14">
    <property type="entry name" value="PROTEIN ADENYLYLTRANSFERASE MJ0435-RELATED"/>
    <property type="match status" value="1"/>
</dbReference>
<accession>A0A2W7IFN2</accession>
<evidence type="ECO:0000256" key="5">
    <source>
        <dbReference type="ARBA" id="ARBA00022723"/>
    </source>
</evidence>